<evidence type="ECO:0000313" key="2">
    <source>
        <dbReference type="Proteomes" id="UP001371224"/>
    </source>
</evidence>
<name>A0ABU8LC30_9MICO</name>
<keyword evidence="2" id="KW-1185">Reference proteome</keyword>
<comment type="caution">
    <text evidence="1">The sequence shown here is derived from an EMBL/GenBank/DDBJ whole genome shotgun (WGS) entry which is preliminary data.</text>
</comment>
<dbReference type="Proteomes" id="UP001371224">
    <property type="component" value="Unassembled WGS sequence"/>
</dbReference>
<evidence type="ECO:0000313" key="1">
    <source>
        <dbReference type="EMBL" id="MEJ1088884.1"/>
    </source>
</evidence>
<evidence type="ECO:0008006" key="3">
    <source>
        <dbReference type="Google" id="ProtNLM"/>
    </source>
</evidence>
<sequence length="327" mass="36414">MPKSVDLSSARRLLLSRDQLIAAGHSEREIRERVSGKQLVRLRRGRYVDASEWSDLWNEGKHLLHVLALHDNAGPTRPVFWGPSAAVLHGLPLYRLAPANVHTVIQTARHGRSRAKVVLHNVQCPGDDIVEVDGMLCTSPDRTVLDLACSTAPATGLSAADAALRREAVSGHHHDPDSADAWHARLAHRAGSTSVRGIRKARDILGFADGRAQLPGESVSRLHLRTLGYRGYRLQEHVVGPIGEDYWLDFAFPRSRMFGEFDGEGKYLNEEMRQGKSLEDVLLAEKHREDAVRGVTNWGFARWGSEHVRTVDLFAQRLRAFGIHPPC</sequence>
<reference evidence="1 2" key="1">
    <citation type="submission" date="2024-02" db="EMBL/GenBank/DDBJ databases">
        <authorList>
            <person name="Saticioglu I.B."/>
        </authorList>
    </citation>
    <scope>NUCLEOTIDE SEQUENCE [LARGE SCALE GENOMIC DNA]</scope>
    <source>
        <strain evidence="1 2">Mu-80</strain>
    </source>
</reference>
<dbReference type="EMBL" id="JBBDGM010000008">
    <property type="protein sequence ID" value="MEJ1088884.1"/>
    <property type="molecule type" value="Genomic_DNA"/>
</dbReference>
<proteinExistence type="predicted"/>
<dbReference type="RefSeq" id="WP_337332544.1">
    <property type="nucleotide sequence ID" value="NZ_JBBDGM010000008.1"/>
</dbReference>
<protein>
    <recommendedName>
        <fullName evidence="3">Transcriptional regulator, AbiEi antitoxin, Type IV TA system</fullName>
    </recommendedName>
</protein>
<gene>
    <name evidence="1" type="ORF">WDU99_11190</name>
</gene>
<accession>A0ABU8LC30</accession>
<organism evidence="1 2">
    <name type="scientific">Microbacterium bandirmense</name>
    <dbReference type="NCBI Taxonomy" id="3122050"/>
    <lineage>
        <taxon>Bacteria</taxon>
        <taxon>Bacillati</taxon>
        <taxon>Actinomycetota</taxon>
        <taxon>Actinomycetes</taxon>
        <taxon>Micrococcales</taxon>
        <taxon>Microbacteriaceae</taxon>
        <taxon>Microbacterium</taxon>
    </lineage>
</organism>